<evidence type="ECO:0000256" key="1">
    <source>
        <dbReference type="SAM" id="Phobius"/>
    </source>
</evidence>
<accession>A0ABS6JF89</accession>
<reference evidence="2 3" key="1">
    <citation type="submission" date="2021-06" db="EMBL/GenBank/DDBJ databases">
        <title>Bacillus sp. RD4P76, an endophyte from a halophyte.</title>
        <authorList>
            <person name="Sun J.-Q."/>
        </authorList>
    </citation>
    <scope>NUCLEOTIDE SEQUENCE [LARGE SCALE GENOMIC DNA]</scope>
    <source>
        <strain evidence="2 3">CGMCC 1.15917</strain>
    </source>
</reference>
<dbReference type="EMBL" id="JAHQCS010000096">
    <property type="protein sequence ID" value="MBU9712336.1"/>
    <property type="molecule type" value="Genomic_DNA"/>
</dbReference>
<keyword evidence="1" id="KW-1133">Transmembrane helix</keyword>
<keyword evidence="1" id="KW-0812">Transmembrane</keyword>
<feature type="transmembrane region" description="Helical" evidence="1">
    <location>
        <begin position="7"/>
        <end position="24"/>
    </location>
</feature>
<organism evidence="2 3">
    <name type="scientific">Evansella tamaricis</name>
    <dbReference type="NCBI Taxonomy" id="2069301"/>
    <lineage>
        <taxon>Bacteria</taxon>
        <taxon>Bacillati</taxon>
        <taxon>Bacillota</taxon>
        <taxon>Bacilli</taxon>
        <taxon>Bacillales</taxon>
        <taxon>Bacillaceae</taxon>
        <taxon>Evansella</taxon>
    </lineage>
</organism>
<keyword evidence="1" id="KW-0472">Membrane</keyword>
<protein>
    <recommendedName>
        <fullName evidence="4">Glycine zipper family protein</fullName>
    </recommendedName>
</protein>
<comment type="caution">
    <text evidence="2">The sequence shown here is derived from an EMBL/GenBank/DDBJ whole genome shotgun (WGS) entry which is preliminary data.</text>
</comment>
<sequence length="55" mass="5679">MEKKVTNYFIPAGLLIGLGIGKLFDQPIPGGLIGLGLGFLSTIVSSIVSSNSKES</sequence>
<keyword evidence="3" id="KW-1185">Reference proteome</keyword>
<evidence type="ECO:0008006" key="4">
    <source>
        <dbReference type="Google" id="ProtNLM"/>
    </source>
</evidence>
<dbReference type="RefSeq" id="WP_217066521.1">
    <property type="nucleotide sequence ID" value="NZ_JAHQCS010000096.1"/>
</dbReference>
<evidence type="ECO:0000313" key="3">
    <source>
        <dbReference type="Proteomes" id="UP000784880"/>
    </source>
</evidence>
<gene>
    <name evidence="2" type="ORF">KS419_11345</name>
</gene>
<name>A0ABS6JF89_9BACI</name>
<dbReference type="Proteomes" id="UP000784880">
    <property type="component" value="Unassembled WGS sequence"/>
</dbReference>
<feature type="transmembrane region" description="Helical" evidence="1">
    <location>
        <begin position="30"/>
        <end position="49"/>
    </location>
</feature>
<evidence type="ECO:0000313" key="2">
    <source>
        <dbReference type="EMBL" id="MBU9712336.1"/>
    </source>
</evidence>
<proteinExistence type="predicted"/>